<dbReference type="AlphaFoldDB" id="A0A3E3ECK9"/>
<keyword evidence="3" id="KW-0540">Nuclease</keyword>
<keyword evidence="3" id="KW-0255">Endonuclease</keyword>
<keyword evidence="2" id="KW-1277">Toxin-antitoxin system</keyword>
<proteinExistence type="inferred from homology"/>
<comment type="function">
    <text evidence="3">Toxic component of a type II toxin-antitoxin (TA) system.</text>
</comment>
<dbReference type="GeneID" id="78228992"/>
<comment type="caution">
    <text evidence="4">The sequence shown here is derived from an EMBL/GenBank/DDBJ whole genome shotgun (WGS) entry which is preliminary data.</text>
</comment>
<evidence type="ECO:0000313" key="4">
    <source>
        <dbReference type="EMBL" id="RGD83772.1"/>
    </source>
</evidence>
<dbReference type="GO" id="GO:0003677">
    <property type="term" value="F:DNA binding"/>
    <property type="evidence" value="ECO:0007669"/>
    <property type="project" value="InterPro"/>
</dbReference>
<name>A0A3E3ECK9_9FIRM</name>
<dbReference type="GO" id="GO:0004521">
    <property type="term" value="F:RNA endonuclease activity"/>
    <property type="evidence" value="ECO:0007669"/>
    <property type="project" value="TreeGrafter"/>
</dbReference>
<dbReference type="InterPro" id="IPR011067">
    <property type="entry name" value="Plasmid_toxin/cell-grow_inhib"/>
</dbReference>
<dbReference type="Gene3D" id="2.30.30.110">
    <property type="match status" value="1"/>
</dbReference>
<comment type="similarity">
    <text evidence="1 3">Belongs to the PemK/MazF family.</text>
</comment>
<organism evidence="4 5">
    <name type="scientific">Thomasclavelia ramosa</name>
    <dbReference type="NCBI Taxonomy" id="1547"/>
    <lineage>
        <taxon>Bacteria</taxon>
        <taxon>Bacillati</taxon>
        <taxon>Bacillota</taxon>
        <taxon>Erysipelotrichia</taxon>
        <taxon>Erysipelotrichales</taxon>
        <taxon>Coprobacillaceae</taxon>
        <taxon>Thomasclavelia</taxon>
    </lineage>
</organism>
<sequence>MYNQIYRGQIYYADLEPSFGSEQDGIRPVLIIQNDMGNKYSPTTIIVAITARIHSKQNLPTHHRITASVGLKSDSIVLLEQIRTIDKARLRDYVGSISHYDMKQIESKLIISLGINKYNL</sequence>
<dbReference type="EMBL" id="QUSL01000020">
    <property type="protein sequence ID" value="RGD83772.1"/>
    <property type="molecule type" value="Genomic_DNA"/>
</dbReference>
<evidence type="ECO:0000256" key="1">
    <source>
        <dbReference type="ARBA" id="ARBA00007521"/>
    </source>
</evidence>
<accession>A0A3E3ECK9</accession>
<dbReference type="GO" id="GO:0006402">
    <property type="term" value="P:mRNA catabolic process"/>
    <property type="evidence" value="ECO:0007669"/>
    <property type="project" value="TreeGrafter"/>
</dbReference>
<dbReference type="PIRSF" id="PIRSF033490">
    <property type="entry name" value="MazF"/>
    <property type="match status" value="1"/>
</dbReference>
<dbReference type="Proteomes" id="UP000261032">
    <property type="component" value="Unassembled WGS sequence"/>
</dbReference>
<dbReference type="EC" id="3.1.-.-" evidence="3"/>
<evidence type="ECO:0000313" key="5">
    <source>
        <dbReference type="Proteomes" id="UP000261032"/>
    </source>
</evidence>
<protein>
    <recommendedName>
        <fullName evidence="3">mRNA interferase</fullName>
        <ecNumber evidence="3">3.1.-.-</ecNumber>
    </recommendedName>
</protein>
<reference evidence="4 5" key="1">
    <citation type="submission" date="2018-08" db="EMBL/GenBank/DDBJ databases">
        <title>A genome reference for cultivated species of the human gut microbiota.</title>
        <authorList>
            <person name="Zou Y."/>
            <person name="Xue W."/>
            <person name="Luo G."/>
        </authorList>
    </citation>
    <scope>NUCLEOTIDE SEQUENCE [LARGE SCALE GENOMIC DNA]</scope>
    <source>
        <strain evidence="4 5">OM06-4</strain>
    </source>
</reference>
<dbReference type="GO" id="GO:0016075">
    <property type="term" value="P:rRNA catabolic process"/>
    <property type="evidence" value="ECO:0007669"/>
    <property type="project" value="TreeGrafter"/>
</dbReference>
<evidence type="ECO:0000256" key="2">
    <source>
        <dbReference type="ARBA" id="ARBA00022649"/>
    </source>
</evidence>
<dbReference type="Pfam" id="PF02452">
    <property type="entry name" value="PemK_toxin"/>
    <property type="match status" value="1"/>
</dbReference>
<keyword evidence="3" id="KW-0378">Hydrolase</keyword>
<gene>
    <name evidence="4" type="ORF">DXB93_12120</name>
</gene>
<dbReference type="SUPFAM" id="SSF50118">
    <property type="entry name" value="Cell growth inhibitor/plasmid maintenance toxic component"/>
    <property type="match status" value="1"/>
</dbReference>
<dbReference type="RefSeq" id="WP_008787711.1">
    <property type="nucleotide sequence ID" value="NZ_QUSL01000020.1"/>
</dbReference>
<evidence type="ECO:0000256" key="3">
    <source>
        <dbReference type="PIRNR" id="PIRNR033490"/>
    </source>
</evidence>
<dbReference type="InterPro" id="IPR003477">
    <property type="entry name" value="PemK-like"/>
</dbReference>
<dbReference type="PANTHER" id="PTHR33988">
    <property type="entry name" value="ENDORIBONUCLEASE MAZF-RELATED"/>
    <property type="match status" value="1"/>
</dbReference>
<dbReference type="PANTHER" id="PTHR33988:SF2">
    <property type="entry name" value="ENDORIBONUCLEASE MAZF"/>
    <property type="match status" value="1"/>
</dbReference>
<dbReference type="GO" id="GO:0016787">
    <property type="term" value="F:hydrolase activity"/>
    <property type="evidence" value="ECO:0007669"/>
    <property type="project" value="UniProtKB-KW"/>
</dbReference>